<reference evidence="7" key="2">
    <citation type="submission" date="2020-09" db="EMBL/GenBank/DDBJ databases">
        <authorList>
            <person name="Sun Q."/>
            <person name="Zhou Y."/>
        </authorList>
    </citation>
    <scope>NUCLEOTIDE SEQUENCE</scope>
    <source>
        <strain evidence="7">CGMCC 1.15448</strain>
    </source>
</reference>
<dbReference type="GO" id="GO:0004175">
    <property type="term" value="F:endopeptidase activity"/>
    <property type="evidence" value="ECO:0007669"/>
    <property type="project" value="TreeGrafter"/>
</dbReference>
<evidence type="ECO:0000256" key="4">
    <source>
        <dbReference type="ARBA" id="ARBA00022825"/>
    </source>
</evidence>
<feature type="compositionally biased region" description="Gly residues" evidence="5">
    <location>
        <begin position="615"/>
        <end position="635"/>
    </location>
</feature>
<comment type="caution">
    <text evidence="7">The sequence shown here is derived from an EMBL/GenBank/DDBJ whole genome shotgun (WGS) entry which is preliminary data.</text>
</comment>
<sequence>MRVFLTLLFVPVLLNAQAPDSKATDAYVITRMVEKFHVQPRPLDKTMSAAIYGQLLRAMDDQRLFFTQADIAKLSVYRYTLDEEILGRKTAFLQLLIGLYQQRLTETDTMIERLTQKPFTFSAKEVLTVAEDTSYPADLAARRVKLYKLLKLSVGSRLAAAIVAQDTGGAVKAGGKTRQQLIDSLEPKLRKRAVVSIKRMIKRLLQSPTGIGNMIGIVYCQSLAECYDPHTAYFSPDEKAEFESEIGNKPLSYGLTLTEDEDGHPRVGHLLPGGPAFQSGALSEGDKIVAVRWDGKEAIDVADATVADLYGILSTEGGDRLILGVRKADGTTREVSLQKQRVSGTAAEEEEDKVKGFLLKGAKTVGYISLPAFYSDWEDSKGVNGCANDVAKEIIKLKKENMGGLILDLRYNGGGSMDEAVQLSGLFIDAGAVGQVVSRDAKVFTLKDVTRGTVWDGPLLVLVNGSSASASEMVAGTLQDYNRALIVGSPTYGKATAQVVLPMDTSIDLENFDPKKEASSYLKVTISKLYRVNGKTAQMKGVQPDVLLPDPPDARTQRESDEPFALPPTPIAANKYYLPLAPLPVEAERVIATQAMSGMAFFKAASGTSHDGAGEGHGGAGGASGGTGAAGGANGNGRERKTESDRSLNLDDLVAEKRAASRGVALAAGGKKEEEKNVLYTVSNPAYENQRLQADATLKEMNEERKKDVLYDPYLLVAYQLVAGMIK</sequence>
<dbReference type="InterPro" id="IPR040573">
    <property type="entry name" value="TSP_N"/>
</dbReference>
<keyword evidence="4" id="KW-0720">Serine protease</keyword>
<dbReference type="InterPro" id="IPR029045">
    <property type="entry name" value="ClpP/crotonase-like_dom_sf"/>
</dbReference>
<accession>A0A8J2UCA3</accession>
<dbReference type="InterPro" id="IPR005151">
    <property type="entry name" value="Tail-specific_protease"/>
</dbReference>
<dbReference type="AlphaFoldDB" id="A0A8J2UCA3"/>
<dbReference type="InterPro" id="IPR001478">
    <property type="entry name" value="PDZ"/>
</dbReference>
<dbReference type="SMART" id="SM00245">
    <property type="entry name" value="TSPc"/>
    <property type="match status" value="1"/>
</dbReference>
<evidence type="ECO:0000256" key="3">
    <source>
        <dbReference type="ARBA" id="ARBA00022801"/>
    </source>
</evidence>
<feature type="region of interest" description="Disordered" evidence="5">
    <location>
        <begin position="607"/>
        <end position="648"/>
    </location>
</feature>
<dbReference type="GO" id="GO:0030288">
    <property type="term" value="C:outer membrane-bounded periplasmic space"/>
    <property type="evidence" value="ECO:0007669"/>
    <property type="project" value="TreeGrafter"/>
</dbReference>
<comment type="similarity">
    <text evidence="1">Belongs to the peptidase S41A family.</text>
</comment>
<evidence type="ECO:0000313" key="7">
    <source>
        <dbReference type="EMBL" id="GGA97187.1"/>
    </source>
</evidence>
<dbReference type="CDD" id="cd07560">
    <property type="entry name" value="Peptidase_S41_CPP"/>
    <property type="match status" value="1"/>
</dbReference>
<dbReference type="SUPFAM" id="SSF50156">
    <property type="entry name" value="PDZ domain-like"/>
    <property type="match status" value="1"/>
</dbReference>
<feature type="compositionally biased region" description="Basic and acidic residues" evidence="5">
    <location>
        <begin position="552"/>
        <end position="561"/>
    </location>
</feature>
<feature type="compositionally biased region" description="Basic and acidic residues" evidence="5">
    <location>
        <begin position="637"/>
        <end position="648"/>
    </location>
</feature>
<keyword evidence="2" id="KW-0645">Protease</keyword>
<dbReference type="EMBL" id="BMJC01000002">
    <property type="protein sequence ID" value="GGA97187.1"/>
    <property type="molecule type" value="Genomic_DNA"/>
</dbReference>
<organism evidence="7 8">
    <name type="scientific">Puia dinghuensis</name>
    <dbReference type="NCBI Taxonomy" id="1792502"/>
    <lineage>
        <taxon>Bacteria</taxon>
        <taxon>Pseudomonadati</taxon>
        <taxon>Bacteroidota</taxon>
        <taxon>Chitinophagia</taxon>
        <taxon>Chitinophagales</taxon>
        <taxon>Chitinophagaceae</taxon>
        <taxon>Puia</taxon>
    </lineage>
</organism>
<dbReference type="Proteomes" id="UP000607559">
    <property type="component" value="Unassembled WGS sequence"/>
</dbReference>
<dbReference type="InterPro" id="IPR004447">
    <property type="entry name" value="Peptidase_S41A"/>
</dbReference>
<evidence type="ECO:0000313" key="8">
    <source>
        <dbReference type="Proteomes" id="UP000607559"/>
    </source>
</evidence>
<evidence type="ECO:0000256" key="1">
    <source>
        <dbReference type="ARBA" id="ARBA00009179"/>
    </source>
</evidence>
<proteinExistence type="inferred from homology"/>
<dbReference type="GO" id="GO:0006508">
    <property type="term" value="P:proteolysis"/>
    <property type="evidence" value="ECO:0007669"/>
    <property type="project" value="UniProtKB-KW"/>
</dbReference>
<dbReference type="GO" id="GO:0008236">
    <property type="term" value="F:serine-type peptidase activity"/>
    <property type="evidence" value="ECO:0007669"/>
    <property type="project" value="UniProtKB-KW"/>
</dbReference>
<dbReference type="Pfam" id="PF03572">
    <property type="entry name" value="Peptidase_S41"/>
    <property type="match status" value="1"/>
</dbReference>
<dbReference type="SUPFAM" id="SSF52096">
    <property type="entry name" value="ClpP/crotonase"/>
    <property type="match status" value="1"/>
</dbReference>
<dbReference type="Gene3D" id="2.30.42.10">
    <property type="match status" value="1"/>
</dbReference>
<dbReference type="GO" id="GO:0007165">
    <property type="term" value="P:signal transduction"/>
    <property type="evidence" value="ECO:0007669"/>
    <property type="project" value="TreeGrafter"/>
</dbReference>
<protein>
    <recommendedName>
        <fullName evidence="6">PDZ domain-containing protein</fullName>
    </recommendedName>
</protein>
<keyword evidence="8" id="KW-1185">Reference proteome</keyword>
<reference evidence="7" key="1">
    <citation type="journal article" date="2014" name="Int. J. Syst. Evol. Microbiol.">
        <title>Complete genome sequence of Corynebacterium casei LMG S-19264T (=DSM 44701T), isolated from a smear-ripened cheese.</title>
        <authorList>
            <consortium name="US DOE Joint Genome Institute (JGI-PGF)"/>
            <person name="Walter F."/>
            <person name="Albersmeier A."/>
            <person name="Kalinowski J."/>
            <person name="Ruckert C."/>
        </authorList>
    </citation>
    <scope>NUCLEOTIDE SEQUENCE</scope>
    <source>
        <strain evidence="7">CGMCC 1.15448</strain>
    </source>
</reference>
<gene>
    <name evidence="7" type="ORF">GCM10011511_20650</name>
</gene>
<name>A0A8J2UCA3_9BACT</name>
<evidence type="ECO:0000256" key="2">
    <source>
        <dbReference type="ARBA" id="ARBA00022670"/>
    </source>
</evidence>
<keyword evidence="3" id="KW-0378">Hydrolase</keyword>
<dbReference type="PANTHER" id="PTHR32060">
    <property type="entry name" value="TAIL-SPECIFIC PROTEASE"/>
    <property type="match status" value="1"/>
</dbReference>
<dbReference type="Gene3D" id="3.90.226.10">
    <property type="entry name" value="2-enoyl-CoA Hydratase, Chain A, domain 1"/>
    <property type="match status" value="1"/>
</dbReference>
<dbReference type="PROSITE" id="PS50106">
    <property type="entry name" value="PDZ"/>
    <property type="match status" value="1"/>
</dbReference>
<dbReference type="InterPro" id="IPR036034">
    <property type="entry name" value="PDZ_sf"/>
</dbReference>
<feature type="region of interest" description="Disordered" evidence="5">
    <location>
        <begin position="543"/>
        <end position="567"/>
    </location>
</feature>
<feature type="domain" description="PDZ" evidence="6">
    <location>
        <begin position="239"/>
        <end position="291"/>
    </location>
</feature>
<dbReference type="RefSeq" id="WP_188931214.1">
    <property type="nucleotide sequence ID" value="NZ_BMJC01000002.1"/>
</dbReference>
<dbReference type="Pfam" id="PF17804">
    <property type="entry name" value="TSP_NTD"/>
    <property type="match status" value="1"/>
</dbReference>
<dbReference type="PANTHER" id="PTHR32060:SF22">
    <property type="entry name" value="CARBOXYL-TERMINAL-PROCESSING PEPTIDASE 3, CHLOROPLASTIC"/>
    <property type="match status" value="1"/>
</dbReference>
<evidence type="ECO:0000259" key="6">
    <source>
        <dbReference type="PROSITE" id="PS50106"/>
    </source>
</evidence>
<dbReference type="SMART" id="SM00228">
    <property type="entry name" value="PDZ"/>
    <property type="match status" value="1"/>
</dbReference>
<evidence type="ECO:0000256" key="5">
    <source>
        <dbReference type="SAM" id="MobiDB-lite"/>
    </source>
</evidence>